<evidence type="ECO:0000313" key="2">
    <source>
        <dbReference type="Proteomes" id="UP000295496"/>
    </source>
</evidence>
<reference evidence="1 2" key="1">
    <citation type="submission" date="2019-03" db="EMBL/GenBank/DDBJ databases">
        <title>Genomic Encyclopedia of Type Strains, Phase IV (KMG-IV): sequencing the most valuable type-strain genomes for metagenomic binning, comparative biology and taxonomic classification.</title>
        <authorList>
            <person name="Goeker M."/>
        </authorList>
    </citation>
    <scope>NUCLEOTIDE SEQUENCE [LARGE SCALE GENOMIC DNA]</scope>
    <source>
        <strain evidence="1 2">DSM 10053</strain>
    </source>
</reference>
<dbReference type="AlphaFoldDB" id="A0A4R1KT42"/>
<name>A0A4R1KT42_9PAST</name>
<proteinExistence type="predicted"/>
<keyword evidence="2" id="KW-1185">Reference proteome</keyword>
<dbReference type="RefSeq" id="WP_132302219.1">
    <property type="nucleotide sequence ID" value="NZ_CP170642.1"/>
</dbReference>
<accession>A0A4R1KT42</accession>
<dbReference type="OrthoDB" id="3174265at2"/>
<evidence type="ECO:0000313" key="1">
    <source>
        <dbReference type="EMBL" id="TCK68286.1"/>
    </source>
</evidence>
<organism evidence="1 2">
    <name type="scientific">Lonepinella koalarum</name>
    <dbReference type="NCBI Taxonomy" id="53417"/>
    <lineage>
        <taxon>Bacteria</taxon>
        <taxon>Pseudomonadati</taxon>
        <taxon>Pseudomonadota</taxon>
        <taxon>Gammaproteobacteria</taxon>
        <taxon>Pasteurellales</taxon>
        <taxon>Pasteurellaceae</taxon>
        <taxon>Lonepinella</taxon>
    </lineage>
</organism>
<dbReference type="EMBL" id="SMGJ01000005">
    <property type="protein sequence ID" value="TCK68286.1"/>
    <property type="molecule type" value="Genomic_DNA"/>
</dbReference>
<protein>
    <submittedName>
        <fullName evidence="1">Uncharacterized protein</fullName>
    </submittedName>
</protein>
<dbReference type="Proteomes" id="UP000295496">
    <property type="component" value="Unassembled WGS sequence"/>
</dbReference>
<sequence>MVNFKTSIRSSLPTAHLRNQALLQFLQCRHYAICHQADQWVACSHHIEAEQAKKELRQQGFSDNEFQIQLEYQREWGFL</sequence>
<gene>
    <name evidence="1" type="ORF">EV692_1616</name>
</gene>
<comment type="caution">
    <text evidence="1">The sequence shown here is derived from an EMBL/GenBank/DDBJ whole genome shotgun (WGS) entry which is preliminary data.</text>
</comment>